<dbReference type="Proteomes" id="UP001497516">
    <property type="component" value="Chromosome 9"/>
</dbReference>
<dbReference type="GO" id="GO:0003824">
    <property type="term" value="F:catalytic activity"/>
    <property type="evidence" value="ECO:0007669"/>
    <property type="project" value="InterPro"/>
</dbReference>
<dbReference type="InterPro" id="IPR036691">
    <property type="entry name" value="Endo/exonu/phosph_ase_sf"/>
</dbReference>
<protein>
    <recommendedName>
        <fullName evidence="1">Endonuclease/exonuclease/phosphatase domain-containing protein</fullName>
    </recommendedName>
</protein>
<proteinExistence type="predicted"/>
<reference evidence="2 3" key="1">
    <citation type="submission" date="2024-04" db="EMBL/GenBank/DDBJ databases">
        <authorList>
            <person name="Fracassetti M."/>
        </authorList>
    </citation>
    <scope>NUCLEOTIDE SEQUENCE [LARGE SCALE GENOMIC DNA]</scope>
</reference>
<dbReference type="InterPro" id="IPR005135">
    <property type="entry name" value="Endo/exonuclease/phosphatase"/>
</dbReference>
<dbReference type="EMBL" id="OZ034822">
    <property type="protein sequence ID" value="CAL1410545.1"/>
    <property type="molecule type" value="Genomic_DNA"/>
</dbReference>
<evidence type="ECO:0000259" key="1">
    <source>
        <dbReference type="Pfam" id="PF03372"/>
    </source>
</evidence>
<feature type="domain" description="Endonuclease/exonuclease/phosphatase" evidence="1">
    <location>
        <begin position="4"/>
        <end position="164"/>
    </location>
</feature>
<organism evidence="2 3">
    <name type="scientific">Linum trigynum</name>
    <dbReference type="NCBI Taxonomy" id="586398"/>
    <lineage>
        <taxon>Eukaryota</taxon>
        <taxon>Viridiplantae</taxon>
        <taxon>Streptophyta</taxon>
        <taxon>Embryophyta</taxon>
        <taxon>Tracheophyta</taxon>
        <taxon>Spermatophyta</taxon>
        <taxon>Magnoliopsida</taxon>
        <taxon>eudicotyledons</taxon>
        <taxon>Gunneridae</taxon>
        <taxon>Pentapetalae</taxon>
        <taxon>rosids</taxon>
        <taxon>fabids</taxon>
        <taxon>Malpighiales</taxon>
        <taxon>Linaceae</taxon>
        <taxon>Linum</taxon>
    </lineage>
</organism>
<dbReference type="PANTHER" id="PTHR35218">
    <property type="entry name" value="RNASE H DOMAIN-CONTAINING PROTEIN"/>
    <property type="match status" value="1"/>
</dbReference>
<dbReference type="Pfam" id="PF03372">
    <property type="entry name" value="Exo_endo_phos"/>
    <property type="match status" value="1"/>
</dbReference>
<dbReference type="PANTHER" id="PTHR35218:SF9">
    <property type="entry name" value="ENDONUCLEASE_EXONUCLEASE_PHOSPHATASE DOMAIN-CONTAINING PROTEIN"/>
    <property type="match status" value="1"/>
</dbReference>
<dbReference type="SUPFAM" id="SSF56219">
    <property type="entry name" value="DNase I-like"/>
    <property type="match status" value="1"/>
</dbReference>
<sequence length="211" mass="24234">MRLLSYNCRGLGNTRAVRSITSLLRQVSPQVVFLMETKQLREENEKTRVEMGFKFGTSWPCDTSRGGRARGISLWWKEEINAQVMNVDGHFIDLRIEERFEGSWRFTGVYGWPESGEKHQTLELINNLKEYWNGPWLCGGDFNYIMTDAEKQGGCPGQEREMGAFTDCLARQGYKIWVSEVTHLLGRIAEEREDILKRGSTVSLQMRGGEA</sequence>
<gene>
    <name evidence="2" type="ORF">LTRI10_LOCUS49957</name>
</gene>
<dbReference type="Gene3D" id="3.60.10.10">
    <property type="entry name" value="Endonuclease/exonuclease/phosphatase"/>
    <property type="match status" value="1"/>
</dbReference>
<name>A0AAV2GME4_9ROSI</name>
<evidence type="ECO:0000313" key="3">
    <source>
        <dbReference type="Proteomes" id="UP001497516"/>
    </source>
</evidence>
<dbReference type="AlphaFoldDB" id="A0AAV2GME4"/>
<evidence type="ECO:0000313" key="2">
    <source>
        <dbReference type="EMBL" id="CAL1410545.1"/>
    </source>
</evidence>
<keyword evidence="3" id="KW-1185">Reference proteome</keyword>
<accession>A0AAV2GME4</accession>